<protein>
    <submittedName>
        <fullName evidence="2">ATP-binding cassette domain-containing protein</fullName>
    </submittedName>
</protein>
<keyword evidence="2" id="KW-0547">Nucleotide-binding</keyword>
<dbReference type="Pfam" id="PF00005">
    <property type="entry name" value="ABC_tran"/>
    <property type="match status" value="1"/>
</dbReference>
<dbReference type="GO" id="GO:0005524">
    <property type="term" value="F:ATP binding"/>
    <property type="evidence" value="ECO:0007669"/>
    <property type="project" value="UniProtKB-KW"/>
</dbReference>
<dbReference type="Proteomes" id="UP001156389">
    <property type="component" value="Unassembled WGS sequence"/>
</dbReference>
<evidence type="ECO:0000313" key="2">
    <source>
        <dbReference type="EMBL" id="MCT2594110.1"/>
    </source>
</evidence>
<dbReference type="EMBL" id="JAJAGO010000018">
    <property type="protein sequence ID" value="MCT2594110.1"/>
    <property type="molecule type" value="Genomic_DNA"/>
</dbReference>
<dbReference type="Gene3D" id="3.40.50.300">
    <property type="entry name" value="P-loop containing nucleotide triphosphate hydrolases"/>
    <property type="match status" value="1"/>
</dbReference>
<keyword evidence="2" id="KW-0067">ATP-binding</keyword>
<evidence type="ECO:0000313" key="3">
    <source>
        <dbReference type="Proteomes" id="UP001156389"/>
    </source>
</evidence>
<sequence>MDLKRGEVIALVGENGAGKSTLAQEDRG</sequence>
<dbReference type="RefSeq" id="WP_260221494.1">
    <property type="nucleotide sequence ID" value="NZ_JAJAGO010000018.1"/>
</dbReference>
<comment type="caution">
    <text evidence="2">The sequence shown here is derived from an EMBL/GenBank/DDBJ whole genome shotgun (WGS) entry which is preliminary data.</text>
</comment>
<dbReference type="InterPro" id="IPR027417">
    <property type="entry name" value="P-loop_NTPase"/>
</dbReference>
<keyword evidence="3" id="KW-1185">Reference proteome</keyword>
<name>A0ABT2K1S8_9ACTN</name>
<evidence type="ECO:0000259" key="1">
    <source>
        <dbReference type="Pfam" id="PF00005"/>
    </source>
</evidence>
<reference evidence="2 3" key="1">
    <citation type="submission" date="2021-10" db="EMBL/GenBank/DDBJ databases">
        <title>Streptomyces gossypii sp. nov., isolated from soil collected from cotton field.</title>
        <authorList>
            <person name="Ge X."/>
            <person name="Chen X."/>
            <person name="Liu W."/>
        </authorList>
    </citation>
    <scope>NUCLEOTIDE SEQUENCE [LARGE SCALE GENOMIC DNA]</scope>
    <source>
        <strain evidence="2 3">N2-109</strain>
    </source>
</reference>
<dbReference type="InterPro" id="IPR003439">
    <property type="entry name" value="ABC_transporter-like_ATP-bd"/>
</dbReference>
<gene>
    <name evidence="2" type="ORF">LHJ74_30095</name>
</gene>
<proteinExistence type="predicted"/>
<organism evidence="2 3">
    <name type="scientific">Streptomyces gossypii</name>
    <dbReference type="NCBI Taxonomy" id="2883101"/>
    <lineage>
        <taxon>Bacteria</taxon>
        <taxon>Bacillati</taxon>
        <taxon>Actinomycetota</taxon>
        <taxon>Actinomycetes</taxon>
        <taxon>Kitasatosporales</taxon>
        <taxon>Streptomycetaceae</taxon>
        <taxon>Streptomyces</taxon>
    </lineage>
</organism>
<dbReference type="SUPFAM" id="SSF52540">
    <property type="entry name" value="P-loop containing nucleoside triphosphate hydrolases"/>
    <property type="match status" value="1"/>
</dbReference>
<accession>A0ABT2K1S8</accession>
<feature type="domain" description="ABC transporter" evidence="1">
    <location>
        <begin position="1"/>
        <end position="23"/>
    </location>
</feature>